<comment type="caution">
    <text evidence="1">The sequence shown here is derived from an EMBL/GenBank/DDBJ whole genome shotgun (WGS) entry which is preliminary data.</text>
</comment>
<reference evidence="1 2" key="1">
    <citation type="submission" date="2020-08" db="EMBL/GenBank/DDBJ databases">
        <title>Sequencing the genomes of 1000 actinobacteria strains.</title>
        <authorList>
            <person name="Klenk H.-P."/>
        </authorList>
    </citation>
    <scope>NUCLEOTIDE SEQUENCE [LARGE SCALE GENOMIC DNA]</scope>
    <source>
        <strain evidence="1 2">DSM 46659</strain>
    </source>
</reference>
<gene>
    <name evidence="1" type="ORF">HNR23_002210</name>
</gene>
<evidence type="ECO:0000313" key="2">
    <source>
        <dbReference type="Proteomes" id="UP000546642"/>
    </source>
</evidence>
<proteinExistence type="predicted"/>
<sequence length="77" mass="8267">MYQVWDADRGELVSSGHDTPESAAALIERVLADVARHAHLGHGDIALCLEVRDTAGEAVTLHTCGDIFQSPARQSDL</sequence>
<name>A0A7W9YHB5_9ACTN</name>
<accession>A0A7W9YHB5</accession>
<organism evidence="1 2">
    <name type="scientific">Nocardiopsis mwathae</name>
    <dbReference type="NCBI Taxonomy" id="1472723"/>
    <lineage>
        <taxon>Bacteria</taxon>
        <taxon>Bacillati</taxon>
        <taxon>Actinomycetota</taxon>
        <taxon>Actinomycetes</taxon>
        <taxon>Streptosporangiales</taxon>
        <taxon>Nocardiopsidaceae</taxon>
        <taxon>Nocardiopsis</taxon>
    </lineage>
</organism>
<keyword evidence="2" id="KW-1185">Reference proteome</keyword>
<evidence type="ECO:0000313" key="1">
    <source>
        <dbReference type="EMBL" id="MBB6172150.1"/>
    </source>
</evidence>
<dbReference type="EMBL" id="JACHDS010000001">
    <property type="protein sequence ID" value="MBB6172150.1"/>
    <property type="molecule type" value="Genomic_DNA"/>
</dbReference>
<protein>
    <submittedName>
        <fullName evidence="1">Uncharacterized protein</fullName>
    </submittedName>
</protein>
<dbReference type="Proteomes" id="UP000546642">
    <property type="component" value="Unassembled WGS sequence"/>
</dbReference>
<dbReference type="AlphaFoldDB" id="A0A7W9YHB5"/>
<dbReference type="RefSeq" id="WP_184075487.1">
    <property type="nucleotide sequence ID" value="NZ_JACHDS010000001.1"/>
</dbReference>